<dbReference type="InterPro" id="IPR025412">
    <property type="entry name" value="DUF4304"/>
</dbReference>
<evidence type="ECO:0000313" key="2">
    <source>
        <dbReference type="Proteomes" id="UP001189225"/>
    </source>
</evidence>
<proteinExistence type="predicted"/>
<evidence type="ECO:0000313" key="1">
    <source>
        <dbReference type="EMBL" id="CAJ0735032.1"/>
    </source>
</evidence>
<dbReference type="Proteomes" id="UP001189225">
    <property type="component" value="Unassembled WGS sequence"/>
</dbReference>
<keyword evidence="2" id="KW-1185">Reference proteome</keyword>
<gene>
    <name evidence="1" type="ORF">R16034_00067</name>
</gene>
<comment type="caution">
    <text evidence="1">The sequence shown here is derived from an EMBL/GenBank/DDBJ whole genome shotgun (WGS) entry which is preliminary data.</text>
</comment>
<organism evidence="1 2">
    <name type="scientific">Ralstonia edaphi</name>
    <dbReference type="NCBI Taxonomy" id="3058599"/>
    <lineage>
        <taxon>Bacteria</taxon>
        <taxon>Pseudomonadati</taxon>
        <taxon>Pseudomonadota</taxon>
        <taxon>Betaproteobacteria</taxon>
        <taxon>Burkholderiales</taxon>
        <taxon>Burkholderiaceae</taxon>
        <taxon>Ralstonia</taxon>
    </lineage>
</organism>
<dbReference type="EMBL" id="CATWHI010000001">
    <property type="protein sequence ID" value="CAJ0735032.1"/>
    <property type="molecule type" value="Genomic_DNA"/>
</dbReference>
<sequence length="167" mass="18649">MLLVEAQLSPGLKALGFKKNARTWTRETPDAFQLVNLQKSRFSEQVYVNVAVYLKALGDETSPPEHRCHIRARLERIAPESLSEEIRSLNAALPMSASLLSALLEHAVPWLERVSSRPGLDLFVRSSMARHCFVGAKVRAHLTASAREGWPHMRHKETSTVLGAQTI</sequence>
<dbReference type="RefSeq" id="WP_316897891.1">
    <property type="nucleotide sequence ID" value="NZ_CATWHI010000001.1"/>
</dbReference>
<accession>A0AB72WZC8</accession>
<protein>
    <recommendedName>
        <fullName evidence="3">DUF4304 domain-containing protein</fullName>
    </recommendedName>
</protein>
<dbReference type="AlphaFoldDB" id="A0AB72WZC8"/>
<dbReference type="Pfam" id="PF14137">
    <property type="entry name" value="DUF4304"/>
    <property type="match status" value="1"/>
</dbReference>
<evidence type="ECO:0008006" key="3">
    <source>
        <dbReference type="Google" id="ProtNLM"/>
    </source>
</evidence>
<reference evidence="1 2" key="1">
    <citation type="submission" date="2023-07" db="EMBL/GenBank/DDBJ databases">
        <authorList>
            <person name="Peeters C."/>
        </authorList>
    </citation>
    <scope>NUCLEOTIDE SEQUENCE [LARGE SCALE GENOMIC DNA]</scope>
    <source>
        <strain evidence="1 2">R-16034</strain>
    </source>
</reference>
<name>A0AB72WZC8_9RALS</name>